<organism evidence="2 3">
    <name type="scientific">Neurospora tetrasperma (strain FGSC 2508 / ATCC MYA-4615 / P0657)</name>
    <dbReference type="NCBI Taxonomy" id="510951"/>
    <lineage>
        <taxon>Eukaryota</taxon>
        <taxon>Fungi</taxon>
        <taxon>Dikarya</taxon>
        <taxon>Ascomycota</taxon>
        <taxon>Pezizomycotina</taxon>
        <taxon>Sordariomycetes</taxon>
        <taxon>Sordariomycetidae</taxon>
        <taxon>Sordariales</taxon>
        <taxon>Sordariaceae</taxon>
        <taxon>Neurospora</taxon>
    </lineage>
</organism>
<dbReference type="AlphaFoldDB" id="F8MVF1"/>
<dbReference type="SUPFAM" id="SSF54695">
    <property type="entry name" value="POZ domain"/>
    <property type="match status" value="1"/>
</dbReference>
<evidence type="ECO:0000313" key="3">
    <source>
        <dbReference type="Proteomes" id="UP000008065"/>
    </source>
</evidence>
<dbReference type="VEuPathDB" id="FungiDB:NEUTE1DRAFT_50089"/>
<dbReference type="OrthoDB" id="4587411at2759"/>
<dbReference type="GeneID" id="20828247"/>
<evidence type="ECO:0000313" key="2">
    <source>
        <dbReference type="EMBL" id="EGO54754.1"/>
    </source>
</evidence>
<dbReference type="EMBL" id="GL891307">
    <property type="protein sequence ID" value="EGO54754.1"/>
    <property type="molecule type" value="Genomic_DNA"/>
</dbReference>
<reference evidence="3" key="1">
    <citation type="journal article" date="2011" name="Genetics">
        <title>Massive changes in genome architecture accompany the transition to self-fertility in the filamentous fungus Neurospora tetrasperma.</title>
        <authorList>
            <person name="Ellison C.E."/>
            <person name="Stajich J.E."/>
            <person name="Jacobson D.J."/>
            <person name="Natvig D.O."/>
            <person name="Lapidus A."/>
            <person name="Foster B."/>
            <person name="Aerts A."/>
            <person name="Riley R."/>
            <person name="Lindquist E.A."/>
            <person name="Grigoriev I.V."/>
            <person name="Taylor J.W."/>
        </authorList>
    </citation>
    <scope>NUCLEOTIDE SEQUENCE [LARGE SCALE GENOMIC DNA]</scope>
    <source>
        <strain evidence="3">FGSC 2508 / P0657</strain>
    </source>
</reference>
<gene>
    <name evidence="2" type="ORF">NEUTE1DRAFT_50089</name>
</gene>
<dbReference type="Proteomes" id="UP000008065">
    <property type="component" value="Unassembled WGS sequence"/>
</dbReference>
<name>F8MVF1_NEUT8</name>
<dbReference type="PROSITE" id="PS50097">
    <property type="entry name" value="BTB"/>
    <property type="match status" value="1"/>
</dbReference>
<keyword evidence="3" id="KW-1185">Reference proteome</keyword>
<dbReference type="Gene3D" id="3.30.710.10">
    <property type="entry name" value="Potassium Channel Kv1.1, Chain A"/>
    <property type="match status" value="1"/>
</dbReference>
<dbReference type="HOGENOM" id="CLU_054243_0_0_1"/>
<dbReference type="RefSeq" id="XP_009853899.1">
    <property type="nucleotide sequence ID" value="XM_009855597.1"/>
</dbReference>
<dbReference type="InterPro" id="IPR000210">
    <property type="entry name" value="BTB/POZ_dom"/>
</dbReference>
<dbReference type="InterPro" id="IPR011333">
    <property type="entry name" value="SKP1/BTB/POZ_sf"/>
</dbReference>
<sequence length="285" mass="31952">MDSEPAIIETAPVTDLVLVVGPGTERIPVESAILKAASPVFASMFSPPWLESKSKEIPLPEDDSDAMRFITLTLSYHNEHELVTKPRTPQEILQIAIAADKYDLRTALKFVLDFLFREASKTCPVAKNEDGSQTAMAGEDIVYLCASAYALDRCDYFSRFALDMMCYHRLSFFELMNDELISSILPSKFFERFIITYNKPGNGSILHRGMKTLQELLAEDKSFIRGHCLERSRAHSNDMQTNLSLSTTVQTAYEEFDAILCVYKLKNKDGCDAKHARLTAAGPTN</sequence>
<dbReference type="CDD" id="cd18186">
    <property type="entry name" value="BTB_POZ_ZBTB_KLHL-like"/>
    <property type="match status" value="1"/>
</dbReference>
<dbReference type="Pfam" id="PF00651">
    <property type="entry name" value="BTB"/>
    <property type="match status" value="1"/>
</dbReference>
<dbReference type="KEGG" id="nte:NEUTE1DRAFT50089"/>
<feature type="domain" description="BTB" evidence="1">
    <location>
        <begin position="14"/>
        <end position="86"/>
    </location>
</feature>
<proteinExistence type="predicted"/>
<protein>
    <recommendedName>
        <fullName evidence="1">BTB domain-containing protein</fullName>
    </recommendedName>
</protein>
<evidence type="ECO:0000259" key="1">
    <source>
        <dbReference type="PROSITE" id="PS50097"/>
    </source>
</evidence>
<accession>F8MVF1</accession>